<comment type="similarity">
    <text evidence="2">Belongs to the SARAF family.</text>
</comment>
<keyword evidence="11" id="KW-0406">Ion transport</keyword>
<evidence type="ECO:0000256" key="4">
    <source>
        <dbReference type="ARBA" id="ARBA00022448"/>
    </source>
</evidence>
<gene>
    <name evidence="17" type="primary">Tmem66</name>
    <name evidence="17" type="ORF">rCG_43238</name>
</gene>
<evidence type="ECO:0000256" key="3">
    <source>
        <dbReference type="ARBA" id="ARBA00016584"/>
    </source>
</evidence>
<evidence type="ECO:0000313" key="18">
    <source>
        <dbReference type="Proteomes" id="UP000234681"/>
    </source>
</evidence>
<dbReference type="GO" id="GO:0005789">
    <property type="term" value="C:endoplasmic reticulum membrane"/>
    <property type="evidence" value="ECO:0007669"/>
    <property type="project" value="UniProtKB-SubCell"/>
</dbReference>
<evidence type="ECO:0000256" key="12">
    <source>
        <dbReference type="ARBA" id="ARBA00023136"/>
    </source>
</evidence>
<accession>A6IVP2</accession>
<evidence type="ECO:0000256" key="6">
    <source>
        <dbReference type="ARBA" id="ARBA00022692"/>
    </source>
</evidence>
<evidence type="ECO:0000256" key="9">
    <source>
        <dbReference type="ARBA" id="ARBA00022837"/>
    </source>
</evidence>
<reference evidence="17 18" key="1">
    <citation type="submission" date="2005-09" db="EMBL/GenBank/DDBJ databases">
        <authorList>
            <person name="Mural R.J."/>
            <person name="Li P.W."/>
            <person name="Adams M.D."/>
            <person name="Amanatides P.G."/>
            <person name="Baden-Tillson H."/>
            <person name="Barnstead M."/>
            <person name="Chin S.H."/>
            <person name="Dew I."/>
            <person name="Evans C.A."/>
            <person name="Ferriera S."/>
            <person name="Flanigan M."/>
            <person name="Fosler C."/>
            <person name="Glodek A."/>
            <person name="Gu Z."/>
            <person name="Holt R.A."/>
            <person name="Jennings D."/>
            <person name="Kraft C.L."/>
            <person name="Lu F."/>
            <person name="Nguyen T."/>
            <person name="Nusskern D.R."/>
            <person name="Pfannkoch C.M."/>
            <person name="Sitter C."/>
            <person name="Sutton G.G."/>
            <person name="Venter J.C."/>
            <person name="Wang Z."/>
            <person name="Woodage T."/>
            <person name="Zheng X.H."/>
            <person name="Zhong F."/>
        </authorList>
    </citation>
    <scope>NUCLEOTIDE SEQUENCE [LARGE SCALE GENOMIC DNA]</scope>
    <source>
        <strain>BN</strain>
        <strain evidence="18">Sprague-Dawley</strain>
    </source>
</reference>
<evidence type="ECO:0000256" key="10">
    <source>
        <dbReference type="ARBA" id="ARBA00022989"/>
    </source>
</evidence>
<evidence type="ECO:0000256" key="16">
    <source>
        <dbReference type="SAM" id="SignalP"/>
    </source>
</evidence>
<evidence type="ECO:0000256" key="1">
    <source>
        <dbReference type="ARBA" id="ARBA00004115"/>
    </source>
</evidence>
<keyword evidence="5" id="KW-0109">Calcium transport</keyword>
<keyword evidence="6 17" id="KW-0812">Transmembrane</keyword>
<keyword evidence="8" id="KW-0256">Endoplasmic reticulum</keyword>
<dbReference type="PANTHER" id="PTHR15929:SF0">
    <property type="entry name" value="STORE-OPERATED CALCIUM ENTRY-ASSOCIATED REGULATORY FACTOR"/>
    <property type="match status" value="1"/>
</dbReference>
<dbReference type="GO" id="GO:2001256">
    <property type="term" value="P:regulation of store-operated calcium entry"/>
    <property type="evidence" value="ECO:0007669"/>
    <property type="project" value="InterPro"/>
</dbReference>
<keyword evidence="10" id="KW-1133">Transmembrane helix</keyword>
<organism evidence="17 18">
    <name type="scientific">Rattus norvegicus</name>
    <name type="common">Rat</name>
    <dbReference type="NCBI Taxonomy" id="10116"/>
    <lineage>
        <taxon>Eukaryota</taxon>
        <taxon>Metazoa</taxon>
        <taxon>Chordata</taxon>
        <taxon>Craniata</taxon>
        <taxon>Vertebrata</taxon>
        <taxon>Euteleostomi</taxon>
        <taxon>Mammalia</taxon>
        <taxon>Eutheria</taxon>
        <taxon>Euarchontoglires</taxon>
        <taxon>Glires</taxon>
        <taxon>Rodentia</taxon>
        <taxon>Myomorpha</taxon>
        <taxon>Muroidea</taxon>
        <taxon>Muridae</taxon>
        <taxon>Murinae</taxon>
        <taxon>Rattus</taxon>
    </lineage>
</organism>
<evidence type="ECO:0000256" key="7">
    <source>
        <dbReference type="ARBA" id="ARBA00022729"/>
    </source>
</evidence>
<evidence type="ECO:0000256" key="15">
    <source>
        <dbReference type="ARBA" id="ARBA00064811"/>
    </source>
</evidence>
<evidence type="ECO:0000256" key="11">
    <source>
        <dbReference type="ARBA" id="ARBA00023065"/>
    </source>
</evidence>
<dbReference type="Pfam" id="PF06682">
    <property type="entry name" value="SARAF"/>
    <property type="match status" value="1"/>
</dbReference>
<proteinExistence type="inferred from homology"/>
<keyword evidence="12" id="KW-0472">Membrane</keyword>
<evidence type="ECO:0000313" key="17">
    <source>
        <dbReference type="EMBL" id="EDM09180.1"/>
    </source>
</evidence>
<evidence type="ECO:0000256" key="2">
    <source>
        <dbReference type="ARBA" id="ARBA00006833"/>
    </source>
</evidence>
<keyword evidence="4" id="KW-0813">Transport</keyword>
<comment type="subunit">
    <text evidence="15">Interacts with STIM1; the interaction is inhibited by the interaction of STIM1 with EFHB.</text>
</comment>
<sequence length="138" mass="15853">MAVAAVGRPRAVRCLLLLLLSFLLVAGPALCWKNPDRILLRDVEALTLYSDRYTTSRRLDPIPQLKCVGGTAGCDAYGGDPFLRLVVPSILPFFLRWRLEQSCLLTPGWRRRALFCILEYRIEDQNNVRIWRHQKTVK</sequence>
<dbReference type="Proteomes" id="UP000234681">
    <property type="component" value="Chromosome 16"/>
</dbReference>
<keyword evidence="9" id="KW-0106">Calcium</keyword>
<dbReference type="AlphaFoldDB" id="A6IVP2"/>
<dbReference type="GO" id="GO:0006816">
    <property type="term" value="P:calcium ion transport"/>
    <property type="evidence" value="ECO:0007669"/>
    <property type="project" value="UniProtKB-KW"/>
</dbReference>
<evidence type="ECO:0000256" key="14">
    <source>
        <dbReference type="ARBA" id="ARBA00031116"/>
    </source>
</evidence>
<evidence type="ECO:0000256" key="5">
    <source>
        <dbReference type="ARBA" id="ARBA00022568"/>
    </source>
</evidence>
<name>A6IVP2_RAT</name>
<dbReference type="EMBL" id="CH473970">
    <property type="protein sequence ID" value="EDM09180.1"/>
    <property type="molecule type" value="Genomic_DNA"/>
</dbReference>
<evidence type="ECO:0000256" key="13">
    <source>
        <dbReference type="ARBA" id="ARBA00024718"/>
    </source>
</evidence>
<comment type="function">
    <text evidence="13">Negative regulator of store-operated Ca(2+) entry (SOCE) involved in protecting cells from Ca(2+) overfilling. In response to cytosolic Ca(2+) elevation after endoplasmic reticulum Ca(2+) refilling, promotes a slow inactivation of STIM (STIM1 or STIM2)-dependent SOCE activity: possibly act by facilitating the deoligomerization of STIM to efficiently turn off ORAI when the endoplasmic reticulum lumen is filled with the appropriate Ca(2+) levels, and thus preventing the overload of the cell with excessive Ca(2+) ions.</text>
</comment>
<evidence type="ECO:0000256" key="8">
    <source>
        <dbReference type="ARBA" id="ARBA00022824"/>
    </source>
</evidence>
<feature type="chain" id="PRO_5039901829" description="Store-operated calcium entry-associated regulatory factor" evidence="16">
    <location>
        <begin position="32"/>
        <end position="138"/>
    </location>
</feature>
<dbReference type="PANTHER" id="PTHR15929">
    <property type="entry name" value="STORE-OPERATED CALCIUM ENTRY-ASSOCIATED REGULATORY FACTOR"/>
    <property type="match status" value="1"/>
</dbReference>
<protein>
    <recommendedName>
        <fullName evidence="3">Store-operated calcium entry-associated regulatory factor</fullName>
    </recommendedName>
    <alternativeName>
        <fullName evidence="14">Transmembrane protein 66</fullName>
    </alternativeName>
</protein>
<feature type="signal peptide" evidence="16">
    <location>
        <begin position="1"/>
        <end position="31"/>
    </location>
</feature>
<keyword evidence="7 16" id="KW-0732">Signal</keyword>
<dbReference type="InterPro" id="IPR009567">
    <property type="entry name" value="SARAF"/>
</dbReference>
<comment type="subcellular location">
    <subcellularLocation>
        <location evidence="1">Endoplasmic reticulum membrane</location>
        <topology evidence="1">Single-pass type I membrane protein</topology>
    </subcellularLocation>
</comment>